<evidence type="ECO:0000256" key="6">
    <source>
        <dbReference type="ARBA" id="ARBA00023242"/>
    </source>
</evidence>
<dbReference type="InterPro" id="IPR036397">
    <property type="entry name" value="RNaseH_sf"/>
</dbReference>
<comment type="caution">
    <text evidence="9">The sequence shown here is derived from an EMBL/GenBank/DDBJ whole genome shotgun (WGS) entry which is preliminary data.</text>
</comment>
<dbReference type="Proteomes" id="UP000749646">
    <property type="component" value="Unassembled WGS sequence"/>
</dbReference>
<evidence type="ECO:0000256" key="7">
    <source>
        <dbReference type="SAM" id="MobiDB-lite"/>
    </source>
</evidence>
<reference evidence="9" key="1">
    <citation type="journal article" date="2020" name="Fungal Divers.">
        <title>Resolving the Mortierellaceae phylogeny through synthesis of multi-gene phylogenetics and phylogenomics.</title>
        <authorList>
            <person name="Vandepol N."/>
            <person name="Liber J."/>
            <person name="Desiro A."/>
            <person name="Na H."/>
            <person name="Kennedy M."/>
            <person name="Barry K."/>
            <person name="Grigoriev I.V."/>
            <person name="Miller A.N."/>
            <person name="O'Donnell K."/>
            <person name="Stajich J.E."/>
            <person name="Bonito G."/>
        </authorList>
    </citation>
    <scope>NUCLEOTIDE SEQUENCE</scope>
    <source>
        <strain evidence="9">MES-2147</strain>
    </source>
</reference>
<feature type="region of interest" description="Disordered" evidence="7">
    <location>
        <begin position="92"/>
        <end position="114"/>
    </location>
</feature>
<comment type="subcellular location">
    <subcellularLocation>
        <location evidence="1">Nucleus</location>
    </subcellularLocation>
</comment>
<protein>
    <recommendedName>
        <fullName evidence="8">Exonuclease domain-containing protein</fullName>
    </recommendedName>
</protein>
<comment type="similarity">
    <text evidence="2">Belongs to the REXO1/REXO3 family.</text>
</comment>
<proteinExistence type="inferred from homology"/>
<sequence>MVKNKFNVHKVVLLHVSGLDPEFFHVNLHHPDSNKPITWTEKATEGPVTEFEHLKSFFNVMNVLKTGGDKHRLFSPVEAFLSLPLSNSEKIQNEKEVKSKNKSAPTLKPENYLLTPNDLRDGDYPLPSYLALNTTLEKDWIETKKQTIDPSTLRNMIAMDCEMVITTAGSELARISLVDEENEIVYDELVMPDNPITDYLTQYSGISAERLEGVSTKLIDVQKKLSELITYDTILVGHSLENDLKVLKFAHPFIIDTAKIYHHTRGPPFRPALKWLVHRWLARKIQNGGHTGHDSVEDATACMDLTNLKIKRGPGFGEFNQVSQSIFARLARHIVPQSSVVIDSEAVPGEASANTIIKVKTDNEVIRAVSEAIGKHNFVWTRLRAMEINHDKTSSGPDDNEDDGATIGDTPGVLDSPSSASTSLGGEKDEKVTEDGIREAVRSLDRSIAAIVDSLPTNTALIVASGHGNTQEVQRLQAKQKKFQQLYNSVELSSIPKEDQFLDEDQKLLQEAVNRARNGVCFLMVK</sequence>
<dbReference type="Pfam" id="PF00929">
    <property type="entry name" value="RNase_T"/>
    <property type="match status" value="1"/>
</dbReference>
<dbReference type="EMBL" id="JAAAHW010001392">
    <property type="protein sequence ID" value="KAF9995259.1"/>
    <property type="molecule type" value="Genomic_DNA"/>
</dbReference>
<dbReference type="PANTHER" id="PTHR12801:SF115">
    <property type="entry name" value="FI18136P1-RELATED"/>
    <property type="match status" value="1"/>
</dbReference>
<keyword evidence="4" id="KW-0378">Hydrolase</keyword>
<dbReference type="GO" id="GO:0003676">
    <property type="term" value="F:nucleic acid binding"/>
    <property type="evidence" value="ECO:0007669"/>
    <property type="project" value="InterPro"/>
</dbReference>
<dbReference type="SUPFAM" id="SSF53098">
    <property type="entry name" value="Ribonuclease H-like"/>
    <property type="match status" value="1"/>
</dbReference>
<keyword evidence="6" id="KW-0539">Nucleus</keyword>
<dbReference type="AlphaFoldDB" id="A0A9P6MEK8"/>
<dbReference type="InterPro" id="IPR047021">
    <property type="entry name" value="REXO1/3/4-like"/>
</dbReference>
<evidence type="ECO:0000313" key="10">
    <source>
        <dbReference type="Proteomes" id="UP000749646"/>
    </source>
</evidence>
<dbReference type="Gene3D" id="3.30.420.10">
    <property type="entry name" value="Ribonuclease H-like superfamily/Ribonuclease H"/>
    <property type="match status" value="1"/>
</dbReference>
<dbReference type="OrthoDB" id="8191639at2759"/>
<evidence type="ECO:0000259" key="8">
    <source>
        <dbReference type="SMART" id="SM00479"/>
    </source>
</evidence>
<dbReference type="InterPro" id="IPR013520">
    <property type="entry name" value="Ribonucl_H"/>
</dbReference>
<evidence type="ECO:0000256" key="4">
    <source>
        <dbReference type="ARBA" id="ARBA00022801"/>
    </source>
</evidence>
<dbReference type="CDD" id="cd06145">
    <property type="entry name" value="REX1_like"/>
    <property type="match status" value="1"/>
</dbReference>
<accession>A0A9P6MEK8</accession>
<dbReference type="GO" id="GO:0005634">
    <property type="term" value="C:nucleus"/>
    <property type="evidence" value="ECO:0007669"/>
    <property type="project" value="UniProtKB-SubCell"/>
</dbReference>
<evidence type="ECO:0000256" key="5">
    <source>
        <dbReference type="ARBA" id="ARBA00022839"/>
    </source>
</evidence>
<evidence type="ECO:0000313" key="9">
    <source>
        <dbReference type="EMBL" id="KAF9995259.1"/>
    </source>
</evidence>
<organism evidence="9 10">
    <name type="scientific">Modicella reniformis</name>
    <dbReference type="NCBI Taxonomy" id="1440133"/>
    <lineage>
        <taxon>Eukaryota</taxon>
        <taxon>Fungi</taxon>
        <taxon>Fungi incertae sedis</taxon>
        <taxon>Mucoromycota</taxon>
        <taxon>Mortierellomycotina</taxon>
        <taxon>Mortierellomycetes</taxon>
        <taxon>Mortierellales</taxon>
        <taxon>Mortierellaceae</taxon>
        <taxon>Modicella</taxon>
    </lineage>
</organism>
<keyword evidence="5" id="KW-0269">Exonuclease</keyword>
<evidence type="ECO:0000256" key="3">
    <source>
        <dbReference type="ARBA" id="ARBA00022722"/>
    </source>
</evidence>
<dbReference type="InterPro" id="IPR012337">
    <property type="entry name" value="RNaseH-like_sf"/>
</dbReference>
<name>A0A9P6MEK8_9FUNG</name>
<feature type="region of interest" description="Disordered" evidence="7">
    <location>
        <begin position="390"/>
        <end position="434"/>
    </location>
</feature>
<dbReference type="PANTHER" id="PTHR12801">
    <property type="entry name" value="RNA EXONUCLEASE REXO1 / RECO3 FAMILY MEMBER-RELATED"/>
    <property type="match status" value="1"/>
</dbReference>
<feature type="domain" description="Exonuclease" evidence="8">
    <location>
        <begin position="155"/>
        <end position="315"/>
    </location>
</feature>
<dbReference type="FunFam" id="3.30.420.10:FF:000019">
    <property type="entry name" value="RNA exonuclease NEF-sp"/>
    <property type="match status" value="1"/>
</dbReference>
<keyword evidence="3" id="KW-0540">Nuclease</keyword>
<evidence type="ECO:0000256" key="1">
    <source>
        <dbReference type="ARBA" id="ARBA00004123"/>
    </source>
</evidence>
<dbReference type="SMART" id="SM00479">
    <property type="entry name" value="EXOIII"/>
    <property type="match status" value="1"/>
</dbReference>
<dbReference type="GO" id="GO:0004527">
    <property type="term" value="F:exonuclease activity"/>
    <property type="evidence" value="ECO:0007669"/>
    <property type="project" value="UniProtKB-KW"/>
</dbReference>
<gene>
    <name evidence="9" type="ORF">BGZ65_009104</name>
</gene>
<evidence type="ECO:0000256" key="2">
    <source>
        <dbReference type="ARBA" id="ARBA00006357"/>
    </source>
</evidence>
<dbReference type="InterPro" id="IPR034922">
    <property type="entry name" value="REX1-like_exo"/>
</dbReference>
<keyword evidence="10" id="KW-1185">Reference proteome</keyword>